<name>A0ABY0A271_9BURK</name>
<gene>
    <name evidence="2" type="ORF">EJO66_22715</name>
</gene>
<keyword evidence="1" id="KW-0732">Signal</keyword>
<dbReference type="EMBL" id="RXFQ01000014">
    <property type="protein sequence ID" value="RSZ32059.1"/>
    <property type="molecule type" value="Genomic_DNA"/>
</dbReference>
<accession>A0ABY0A271</accession>
<sequence length="152" mass="15975">MNTRKSTSLLTAMLLALQGAAGPAIAASPVLAPGTHASGGISYEGQQEMLATQDLYNLQLTFAEARTGAYVAGVTVWVETADRSASYGPFTDTGPLFHVVLSPGVYRVSASYAGVMRTKTIRVGKGATRATLYWPATDDLRGALSDLFRGES</sequence>
<feature type="chain" id="PRO_5046799131" description="Carboxypeptidase regulatory-like domain-containing protein" evidence="1">
    <location>
        <begin position="27"/>
        <end position="152"/>
    </location>
</feature>
<reference evidence="2 3" key="1">
    <citation type="submission" date="2018-12" db="EMBL/GenBank/DDBJ databases">
        <title>The genome sequences of strain 502.</title>
        <authorList>
            <person name="Gao J."/>
            <person name="Sun J."/>
        </authorList>
    </citation>
    <scope>NUCLEOTIDE SEQUENCE [LARGE SCALE GENOMIC DNA]</scope>
    <source>
        <strain evidence="2 3">502</strain>
    </source>
</reference>
<dbReference type="Proteomes" id="UP000271137">
    <property type="component" value="Unassembled WGS sequence"/>
</dbReference>
<evidence type="ECO:0000313" key="3">
    <source>
        <dbReference type="Proteomes" id="UP000271137"/>
    </source>
</evidence>
<organism evidence="2 3">
    <name type="scientific">Variovorax beijingensis</name>
    <dbReference type="NCBI Taxonomy" id="2496117"/>
    <lineage>
        <taxon>Bacteria</taxon>
        <taxon>Pseudomonadati</taxon>
        <taxon>Pseudomonadota</taxon>
        <taxon>Betaproteobacteria</taxon>
        <taxon>Burkholderiales</taxon>
        <taxon>Comamonadaceae</taxon>
        <taxon>Variovorax</taxon>
    </lineage>
</organism>
<proteinExistence type="predicted"/>
<comment type="caution">
    <text evidence="2">The sequence shown here is derived from an EMBL/GenBank/DDBJ whole genome shotgun (WGS) entry which is preliminary data.</text>
</comment>
<evidence type="ECO:0008006" key="4">
    <source>
        <dbReference type="Google" id="ProtNLM"/>
    </source>
</evidence>
<keyword evidence="3" id="KW-1185">Reference proteome</keyword>
<feature type="signal peptide" evidence="1">
    <location>
        <begin position="1"/>
        <end position="26"/>
    </location>
</feature>
<protein>
    <recommendedName>
        <fullName evidence="4">Carboxypeptidase regulatory-like domain-containing protein</fullName>
    </recommendedName>
</protein>
<evidence type="ECO:0000313" key="2">
    <source>
        <dbReference type="EMBL" id="RSZ32059.1"/>
    </source>
</evidence>
<dbReference type="RefSeq" id="WP_125966225.1">
    <property type="nucleotide sequence ID" value="NZ_RXFQ01000014.1"/>
</dbReference>
<evidence type="ECO:0000256" key="1">
    <source>
        <dbReference type="SAM" id="SignalP"/>
    </source>
</evidence>